<comment type="caution">
    <text evidence="1">The sequence shown here is derived from an EMBL/GenBank/DDBJ whole genome shotgun (WGS) entry which is preliminary data.</text>
</comment>
<reference evidence="1 2" key="1">
    <citation type="journal article" date="2020" name="Microb. Ecol.">
        <title>Ecogenomics of the Marine Benthic Filamentous Cyanobacterium Adonisia.</title>
        <authorList>
            <person name="Walter J.M."/>
            <person name="Coutinho F.H."/>
            <person name="Leomil L."/>
            <person name="Hargreaves P.I."/>
            <person name="Campeao M.E."/>
            <person name="Vieira V.V."/>
            <person name="Silva B.S."/>
            <person name="Fistarol G.O."/>
            <person name="Salomon P.S."/>
            <person name="Sawabe T."/>
            <person name="Mino S."/>
            <person name="Hosokawa M."/>
            <person name="Miyashita H."/>
            <person name="Maruyama F."/>
            <person name="van Verk M.C."/>
            <person name="Dutilh B.E."/>
            <person name="Thompson C.C."/>
            <person name="Thompson F.L."/>
        </authorList>
    </citation>
    <scope>NUCLEOTIDE SEQUENCE [LARGE SCALE GENOMIC DNA]</scope>
    <source>
        <strain evidence="1 2">CCMR0081</strain>
    </source>
</reference>
<gene>
    <name evidence="1" type="ORF">DXZ20_06360</name>
</gene>
<evidence type="ECO:0000313" key="2">
    <source>
        <dbReference type="Proteomes" id="UP000481033"/>
    </source>
</evidence>
<proteinExistence type="predicted"/>
<sequence length="103" mass="11138">MALIKLLRYKLEGGNWPNNATISFRFVVQPIGPNLASTPVNQWINCPSSSQLTFSGSGSLQLFVNGAFSGMAGGINPSPTPRINLQANFNTRLGIARVRYSIL</sequence>
<organism evidence="1 2">
    <name type="scientific">Adonisia turfae CCMR0081</name>
    <dbReference type="NCBI Taxonomy" id="2292702"/>
    <lineage>
        <taxon>Bacteria</taxon>
        <taxon>Bacillati</taxon>
        <taxon>Cyanobacteriota</taxon>
        <taxon>Adonisia</taxon>
        <taxon>Adonisia turfae</taxon>
    </lineage>
</organism>
<accession>A0A6M0RGE0</accession>
<dbReference type="Proteomes" id="UP000481033">
    <property type="component" value="Unassembled WGS sequence"/>
</dbReference>
<name>A0A6M0RGE0_9CYAN</name>
<keyword evidence="2" id="KW-1185">Reference proteome</keyword>
<protein>
    <submittedName>
        <fullName evidence="1">Uncharacterized protein</fullName>
    </submittedName>
</protein>
<dbReference type="AlphaFoldDB" id="A0A6M0RGE0"/>
<dbReference type="EMBL" id="QXHD01000004">
    <property type="protein sequence ID" value="NEZ55304.1"/>
    <property type="molecule type" value="Genomic_DNA"/>
</dbReference>
<dbReference type="RefSeq" id="WP_163697112.1">
    <property type="nucleotide sequence ID" value="NZ_QXHD01000004.1"/>
</dbReference>
<evidence type="ECO:0000313" key="1">
    <source>
        <dbReference type="EMBL" id="NEZ55304.1"/>
    </source>
</evidence>